<sequence length="174" mass="19585">MYVDGLPCLFFIFSIVILVGLTTKPAAWLILLATWSAVQTAVLFTGIFTMRTKGIRNFWDWFDKHRSWAWPLTLFVRLGVWAAIITLMFLAHPSCAHDSPFFLALVPSQPSSNISSRRTHQTPEQQGETKCVVSMVSLAGAFVMSLCYVGLLGIVFFRYARRSRAEGEYPLLSS</sequence>
<keyword evidence="3" id="KW-1185">Reference proteome</keyword>
<feature type="transmembrane region" description="Helical" evidence="1">
    <location>
        <begin position="5"/>
        <end position="22"/>
    </location>
</feature>
<dbReference type="OrthoDB" id="10534432at2759"/>
<feature type="transmembrane region" description="Helical" evidence="1">
    <location>
        <begin position="132"/>
        <end position="157"/>
    </location>
</feature>
<dbReference type="EMBL" id="KV424133">
    <property type="protein sequence ID" value="KZT50969.1"/>
    <property type="molecule type" value="Genomic_DNA"/>
</dbReference>
<dbReference type="AlphaFoldDB" id="A0A165CKM7"/>
<evidence type="ECO:0000313" key="2">
    <source>
        <dbReference type="EMBL" id="KZT50969.1"/>
    </source>
</evidence>
<evidence type="ECO:0000256" key="1">
    <source>
        <dbReference type="SAM" id="Phobius"/>
    </source>
</evidence>
<feature type="transmembrane region" description="Helical" evidence="1">
    <location>
        <begin position="68"/>
        <end position="91"/>
    </location>
</feature>
<keyword evidence="1" id="KW-0472">Membrane</keyword>
<feature type="transmembrane region" description="Helical" evidence="1">
    <location>
        <begin position="28"/>
        <end position="48"/>
    </location>
</feature>
<reference evidence="2 3" key="1">
    <citation type="journal article" date="2016" name="Mol. Biol. Evol.">
        <title>Comparative Genomics of Early-Diverging Mushroom-Forming Fungi Provides Insights into the Origins of Lignocellulose Decay Capabilities.</title>
        <authorList>
            <person name="Nagy L.G."/>
            <person name="Riley R."/>
            <person name="Tritt A."/>
            <person name="Adam C."/>
            <person name="Daum C."/>
            <person name="Floudas D."/>
            <person name="Sun H."/>
            <person name="Yadav J.S."/>
            <person name="Pangilinan J."/>
            <person name="Larsson K.H."/>
            <person name="Matsuura K."/>
            <person name="Barry K."/>
            <person name="Labutti K."/>
            <person name="Kuo R."/>
            <person name="Ohm R.A."/>
            <person name="Bhattacharya S.S."/>
            <person name="Shirouzu T."/>
            <person name="Yoshinaga Y."/>
            <person name="Martin F.M."/>
            <person name="Grigoriev I.V."/>
            <person name="Hibbett D.S."/>
        </authorList>
    </citation>
    <scope>NUCLEOTIDE SEQUENCE [LARGE SCALE GENOMIC DNA]</scope>
    <source>
        <strain evidence="2 3">HHB12733</strain>
    </source>
</reference>
<proteinExistence type="predicted"/>
<organism evidence="2 3">
    <name type="scientific">Calocera cornea HHB12733</name>
    <dbReference type="NCBI Taxonomy" id="1353952"/>
    <lineage>
        <taxon>Eukaryota</taxon>
        <taxon>Fungi</taxon>
        <taxon>Dikarya</taxon>
        <taxon>Basidiomycota</taxon>
        <taxon>Agaricomycotina</taxon>
        <taxon>Dacrymycetes</taxon>
        <taxon>Dacrymycetales</taxon>
        <taxon>Dacrymycetaceae</taxon>
        <taxon>Calocera</taxon>
    </lineage>
</organism>
<dbReference type="Proteomes" id="UP000076842">
    <property type="component" value="Unassembled WGS sequence"/>
</dbReference>
<dbReference type="InParanoid" id="A0A165CKM7"/>
<keyword evidence="1" id="KW-0812">Transmembrane</keyword>
<keyword evidence="1" id="KW-1133">Transmembrane helix</keyword>
<gene>
    <name evidence="2" type="ORF">CALCODRAFT_504111</name>
</gene>
<name>A0A165CKM7_9BASI</name>
<accession>A0A165CKM7</accession>
<protein>
    <submittedName>
        <fullName evidence="2">Uncharacterized protein</fullName>
    </submittedName>
</protein>
<evidence type="ECO:0000313" key="3">
    <source>
        <dbReference type="Proteomes" id="UP000076842"/>
    </source>
</evidence>